<protein>
    <submittedName>
        <fullName evidence="3">Uncharacterized protein</fullName>
    </submittedName>
</protein>
<dbReference type="PANTHER" id="PTHR12558">
    <property type="entry name" value="CELL DIVISION CYCLE 16,23,27"/>
    <property type="match status" value="1"/>
</dbReference>
<organism evidence="3 4">
    <name type="scientific">Anoxybacter fermentans</name>
    <dbReference type="NCBI Taxonomy" id="1323375"/>
    <lineage>
        <taxon>Bacteria</taxon>
        <taxon>Bacillati</taxon>
        <taxon>Bacillota</taxon>
        <taxon>Clostridia</taxon>
        <taxon>Halanaerobiales</taxon>
        <taxon>Anoxybacter</taxon>
    </lineage>
</organism>
<evidence type="ECO:0000256" key="1">
    <source>
        <dbReference type="PROSITE-ProRule" id="PRU00339"/>
    </source>
</evidence>
<accession>A0A3S9T0Q6</accession>
<name>A0A3S9T0Q6_9FIRM</name>
<dbReference type="KEGG" id="aft:BBF96_12180"/>
<keyword evidence="4" id="KW-1185">Reference proteome</keyword>
<sequence length="363" mass="43172">MRFIREYKIIFLILFIIFYIIFISYRLTFKSEIPKEEYQEHVEEAYYSLQRRDYSAFISALKKTVSSKPDDYNSTSALAHLLYQYGDYEGARKYFQQILQYHGHLKTRGIAETYYYLGMIAVKENNKTKAIKYFEKAIEIEPEYGEAYAGLALCHEGETKIEIYRKGIENASWDVENYIGLLTYYKDNGYDLSTISFEELQDLIPLEGANSLVLSKIGHIFYEYSNKDVAMIIHEKALEKNETLEMSHRELGSIYEEKGLYEKAEKSYKQAIEYDQEVLNFINLARLYYKLGKYKETVETLRECIYYEDFDSNNEGIYLLARAYYKLGDYENALYWLKRCDADNDDIVEFRKRLQQKIKEQEE</sequence>
<dbReference type="SUPFAM" id="SSF48452">
    <property type="entry name" value="TPR-like"/>
    <property type="match status" value="2"/>
</dbReference>
<dbReference type="Pfam" id="PF13181">
    <property type="entry name" value="TPR_8"/>
    <property type="match status" value="1"/>
</dbReference>
<dbReference type="SMART" id="SM00028">
    <property type="entry name" value="TPR"/>
    <property type="match status" value="6"/>
</dbReference>
<feature type="transmembrane region" description="Helical" evidence="2">
    <location>
        <begin position="7"/>
        <end position="25"/>
    </location>
</feature>
<keyword evidence="2" id="KW-1133">Transmembrane helix</keyword>
<feature type="repeat" description="TPR" evidence="1">
    <location>
        <begin position="245"/>
        <end position="278"/>
    </location>
</feature>
<dbReference type="Pfam" id="PF13432">
    <property type="entry name" value="TPR_16"/>
    <property type="match status" value="1"/>
</dbReference>
<evidence type="ECO:0000256" key="2">
    <source>
        <dbReference type="SAM" id="Phobius"/>
    </source>
</evidence>
<dbReference type="EMBL" id="CP016379">
    <property type="protein sequence ID" value="AZR74087.1"/>
    <property type="molecule type" value="Genomic_DNA"/>
</dbReference>
<proteinExistence type="predicted"/>
<reference evidence="3 4" key="1">
    <citation type="submission" date="2016-07" db="EMBL/GenBank/DDBJ databases">
        <title>Genome and transcriptome analysis of iron-reducing fermentative bacteria Anoxybacter fermentans.</title>
        <authorList>
            <person name="Zeng X."/>
            <person name="Shao Z."/>
        </authorList>
    </citation>
    <scope>NUCLEOTIDE SEQUENCE [LARGE SCALE GENOMIC DNA]</scope>
    <source>
        <strain evidence="3 4">DY22613</strain>
    </source>
</reference>
<keyword evidence="2" id="KW-0472">Membrane</keyword>
<dbReference type="InterPro" id="IPR011990">
    <property type="entry name" value="TPR-like_helical_dom_sf"/>
</dbReference>
<dbReference type="RefSeq" id="WP_164731048.1">
    <property type="nucleotide sequence ID" value="NZ_CP016379.1"/>
</dbReference>
<dbReference type="Pfam" id="PF00515">
    <property type="entry name" value="TPR_1"/>
    <property type="match status" value="1"/>
</dbReference>
<evidence type="ECO:0000313" key="3">
    <source>
        <dbReference type="EMBL" id="AZR74087.1"/>
    </source>
</evidence>
<gene>
    <name evidence="3" type="ORF">BBF96_12180</name>
</gene>
<dbReference type="PROSITE" id="PS50293">
    <property type="entry name" value="TPR_REGION"/>
    <property type="match status" value="1"/>
</dbReference>
<dbReference type="Proteomes" id="UP000267250">
    <property type="component" value="Chromosome"/>
</dbReference>
<dbReference type="InterPro" id="IPR019734">
    <property type="entry name" value="TPR_rpt"/>
</dbReference>
<dbReference type="PROSITE" id="PS50005">
    <property type="entry name" value="TPR"/>
    <property type="match status" value="2"/>
</dbReference>
<keyword evidence="2" id="KW-0812">Transmembrane</keyword>
<evidence type="ECO:0000313" key="4">
    <source>
        <dbReference type="Proteomes" id="UP000267250"/>
    </source>
</evidence>
<dbReference type="AlphaFoldDB" id="A0A3S9T0Q6"/>
<keyword evidence="1" id="KW-0802">TPR repeat</keyword>
<dbReference type="Gene3D" id="1.25.40.10">
    <property type="entry name" value="Tetratricopeptide repeat domain"/>
    <property type="match status" value="3"/>
</dbReference>
<dbReference type="PANTHER" id="PTHR12558:SF13">
    <property type="entry name" value="CELL DIVISION CYCLE PROTEIN 27 HOMOLOG"/>
    <property type="match status" value="1"/>
</dbReference>
<feature type="repeat" description="TPR" evidence="1">
    <location>
        <begin position="111"/>
        <end position="144"/>
    </location>
</feature>